<accession>A0A914WXP7</accession>
<proteinExistence type="predicted"/>
<organism evidence="1 2">
    <name type="scientific">Plectus sambesii</name>
    <dbReference type="NCBI Taxonomy" id="2011161"/>
    <lineage>
        <taxon>Eukaryota</taxon>
        <taxon>Metazoa</taxon>
        <taxon>Ecdysozoa</taxon>
        <taxon>Nematoda</taxon>
        <taxon>Chromadorea</taxon>
        <taxon>Plectida</taxon>
        <taxon>Plectina</taxon>
        <taxon>Plectoidea</taxon>
        <taxon>Plectidae</taxon>
        <taxon>Plectus</taxon>
    </lineage>
</organism>
<sequence length="246" mass="27515">MEGTLDTLKLEHTVAALNATRTADTRIELNRHGILRFPELPEHILATGEWYFVEVRDRTNHIAVRFYQDIPGLGHLFGYRFMTIFARGLHSSAQLLQRANALLGENVTGLLALPESSPCDELVENGKYAADVSLQKVVFPLIMSTGRSGIWSDGDLKGVTVRNLIAAIPSTDLDVAIDFLNAVSPCDGLKFSKCIKCRTDVPLESDSFWDRAQETLVFAYNSWKSSWCVTDRYDPSGMVDGFDWRI</sequence>
<name>A0A914WXP7_9BILA</name>
<evidence type="ECO:0000313" key="2">
    <source>
        <dbReference type="WBParaSite" id="PSAMB.scaffold54size92479.g1334.t1"/>
    </source>
</evidence>
<dbReference type="Proteomes" id="UP000887566">
    <property type="component" value="Unplaced"/>
</dbReference>
<reference evidence="2" key="1">
    <citation type="submission" date="2022-11" db="UniProtKB">
        <authorList>
            <consortium name="WormBaseParasite"/>
        </authorList>
    </citation>
    <scope>IDENTIFICATION</scope>
</reference>
<evidence type="ECO:0000313" key="1">
    <source>
        <dbReference type="Proteomes" id="UP000887566"/>
    </source>
</evidence>
<keyword evidence="1" id="KW-1185">Reference proteome</keyword>
<dbReference type="WBParaSite" id="PSAMB.scaffold54size92479.g1334.t1">
    <property type="protein sequence ID" value="PSAMB.scaffold54size92479.g1334.t1"/>
    <property type="gene ID" value="PSAMB.scaffold54size92479.g1334"/>
</dbReference>
<dbReference type="AlphaFoldDB" id="A0A914WXP7"/>
<protein>
    <submittedName>
        <fullName evidence="2">Uncharacterized protein</fullName>
    </submittedName>
</protein>